<evidence type="ECO:0000313" key="2">
    <source>
        <dbReference type="Proteomes" id="UP000256709"/>
    </source>
</evidence>
<reference evidence="1 2" key="1">
    <citation type="submission" date="2017-04" db="EMBL/GenBank/DDBJ databases">
        <title>Comparative genome analysis of Subtercola boreus.</title>
        <authorList>
            <person name="Cho Y.-J."/>
            <person name="Cho A."/>
            <person name="Kim O.-S."/>
            <person name="Lee J.-I."/>
        </authorList>
    </citation>
    <scope>NUCLEOTIDE SEQUENCE [LARGE SCALE GENOMIC DNA]</scope>
    <source>
        <strain evidence="1 2">P27444</strain>
    </source>
</reference>
<dbReference type="Pfam" id="PF13641">
    <property type="entry name" value="Glyco_tranf_2_3"/>
    <property type="match status" value="1"/>
</dbReference>
<dbReference type="PANTHER" id="PTHR43179:SF7">
    <property type="entry name" value="RHAMNOSYLTRANSFERASE WBBL"/>
    <property type="match status" value="1"/>
</dbReference>
<dbReference type="Gene3D" id="3.90.550.10">
    <property type="entry name" value="Spore Coat Polysaccharide Biosynthesis Protein SpsA, Chain A"/>
    <property type="match status" value="1"/>
</dbReference>
<dbReference type="SUPFAM" id="SSF53448">
    <property type="entry name" value="Nucleotide-diphospho-sugar transferases"/>
    <property type="match status" value="1"/>
</dbReference>
<dbReference type="RefSeq" id="WP_116282017.1">
    <property type="nucleotide sequence ID" value="NZ_NBXA01000007.1"/>
</dbReference>
<dbReference type="PANTHER" id="PTHR43179">
    <property type="entry name" value="RHAMNOSYLTRANSFERASE WBBL"/>
    <property type="match status" value="1"/>
</dbReference>
<sequence length="298" mass="31762">MNTSDRPSAAPSGSLAALVALVTVSYFSGDDVLTCLASTSSASSEPLDLIVVNNAPGDDLTAATASSGARILSPGRNLGYGGAVNFAARSLGTDARFILVTNPDVVFEPGSIDEMLAVIRADDRIGAVGPRVTNDDGSIYPSARDVPSLTSGAGHAVFHRVWPQNPWSKRYLRADKSKTSGTEPIESGWLSGSCMLVRRDAFEQVGGFDDRFFMYFEDVDLGERLGNAGRRVLYAPTATVQHTGGTSTKRVSAAMLSAHHHSAYLYLAKRYHRWYQLPLRVALRAGLGARAAAGRIRG</sequence>
<dbReference type="InterPro" id="IPR029044">
    <property type="entry name" value="Nucleotide-diphossugar_trans"/>
</dbReference>
<accession>A0A3E0VYT1</accession>
<dbReference type="OrthoDB" id="9771846at2"/>
<name>A0A3E0VYT1_9MICO</name>
<evidence type="ECO:0008006" key="3">
    <source>
        <dbReference type="Google" id="ProtNLM"/>
    </source>
</evidence>
<organism evidence="1 2">
    <name type="scientific">Subtercola boreus</name>
    <dbReference type="NCBI Taxonomy" id="120213"/>
    <lineage>
        <taxon>Bacteria</taxon>
        <taxon>Bacillati</taxon>
        <taxon>Actinomycetota</taxon>
        <taxon>Actinomycetes</taxon>
        <taxon>Micrococcales</taxon>
        <taxon>Microbacteriaceae</taxon>
        <taxon>Subtercola</taxon>
    </lineage>
</organism>
<protein>
    <recommendedName>
        <fullName evidence="3">dTDP-Rha--alpha-D-GlcNAc-pyrophosphate polyprenol alpha-3-L-rhamnosyltransferase</fullName>
    </recommendedName>
</protein>
<evidence type="ECO:0000313" key="1">
    <source>
        <dbReference type="EMBL" id="RFA15254.1"/>
    </source>
</evidence>
<comment type="caution">
    <text evidence="1">The sequence shown here is derived from an EMBL/GenBank/DDBJ whole genome shotgun (WGS) entry which is preliminary data.</text>
</comment>
<dbReference type="AlphaFoldDB" id="A0A3E0VYT1"/>
<dbReference type="Proteomes" id="UP000256709">
    <property type="component" value="Unassembled WGS sequence"/>
</dbReference>
<gene>
    <name evidence="1" type="ORF">B7R21_04305</name>
</gene>
<dbReference type="EMBL" id="NBXA01000007">
    <property type="protein sequence ID" value="RFA15254.1"/>
    <property type="molecule type" value="Genomic_DNA"/>
</dbReference>
<proteinExistence type="predicted"/>
<dbReference type="CDD" id="cd04186">
    <property type="entry name" value="GT_2_like_c"/>
    <property type="match status" value="1"/>
</dbReference>